<feature type="transmembrane region" description="Helical" evidence="5">
    <location>
        <begin position="7"/>
        <end position="24"/>
    </location>
</feature>
<feature type="transmembrane region" description="Helical" evidence="5">
    <location>
        <begin position="127"/>
        <end position="144"/>
    </location>
</feature>
<dbReference type="EMBL" id="JAUKPO010000007">
    <property type="protein sequence ID" value="MDO1447387.1"/>
    <property type="molecule type" value="Genomic_DNA"/>
</dbReference>
<evidence type="ECO:0000256" key="4">
    <source>
        <dbReference type="ARBA" id="ARBA00023136"/>
    </source>
</evidence>
<evidence type="ECO:0000256" key="5">
    <source>
        <dbReference type="SAM" id="Phobius"/>
    </source>
</evidence>
<evidence type="ECO:0000313" key="8">
    <source>
        <dbReference type="Proteomes" id="UP001168528"/>
    </source>
</evidence>
<proteinExistence type="predicted"/>
<sequence length="374" mass="41590">MYLLTQIARYFVGILFVFSGLIKLNDPVGTQIKLEEYFDVFATDIPAMAGLFHGLIPLALYISVLLCVAEVILGVAVLIKYKMRTTLWILLLLIIFFTFLTFYSAYFNKVTDCGCFGDAIKLTPWSSFTKDVILLVLTLFLFSQKRHLATNTPSRTGNVVMGASLLGSVFVAVYAIVYMPPVDFLPYKQGANLPKLMQPSAKLEYAYKMEKDGKIVELTQYPTDTTYVFKEMVLLNPEAQPKVTDYAVWNSEGDHTQETFTGNKLLIIIQNVEKTNTEGVKKVNTLAKSLKGSNIEPVVLTAADEATFEAFRHEHQLAMPYYFADATVLKSMSRTNPGVLFMQNGTIVGKWPTASLPDAETIQTLAGGSKAAQK</sequence>
<dbReference type="Proteomes" id="UP001168528">
    <property type="component" value="Unassembled WGS sequence"/>
</dbReference>
<accession>A0ABT8R9E6</accession>
<keyword evidence="2 5" id="KW-0812">Transmembrane</keyword>
<organism evidence="7 8">
    <name type="scientific">Rhodocytophaga aerolata</name>
    <dbReference type="NCBI Taxonomy" id="455078"/>
    <lineage>
        <taxon>Bacteria</taxon>
        <taxon>Pseudomonadati</taxon>
        <taxon>Bacteroidota</taxon>
        <taxon>Cytophagia</taxon>
        <taxon>Cytophagales</taxon>
        <taxon>Rhodocytophagaceae</taxon>
        <taxon>Rhodocytophaga</taxon>
    </lineage>
</organism>
<evidence type="ECO:0000256" key="3">
    <source>
        <dbReference type="ARBA" id="ARBA00022989"/>
    </source>
</evidence>
<comment type="subcellular location">
    <subcellularLocation>
        <location evidence="1">Membrane</location>
        <topology evidence="1">Multi-pass membrane protein</topology>
    </subcellularLocation>
</comment>
<gene>
    <name evidence="7" type="ORF">Q0590_14050</name>
</gene>
<feature type="transmembrane region" description="Helical" evidence="5">
    <location>
        <begin position="86"/>
        <end position="107"/>
    </location>
</feature>
<dbReference type="InterPro" id="IPR009908">
    <property type="entry name" value="Methylamine_util_MauE"/>
</dbReference>
<evidence type="ECO:0000256" key="2">
    <source>
        <dbReference type="ARBA" id="ARBA00022692"/>
    </source>
</evidence>
<keyword evidence="4 5" id="KW-0472">Membrane</keyword>
<feature type="transmembrane region" description="Helical" evidence="5">
    <location>
        <begin position="58"/>
        <end position="79"/>
    </location>
</feature>
<evidence type="ECO:0000313" key="7">
    <source>
        <dbReference type="EMBL" id="MDO1447387.1"/>
    </source>
</evidence>
<feature type="domain" description="Methylamine utilisation protein MauE" evidence="6">
    <location>
        <begin position="3"/>
        <end position="142"/>
    </location>
</feature>
<keyword evidence="8" id="KW-1185">Reference proteome</keyword>
<evidence type="ECO:0000256" key="1">
    <source>
        <dbReference type="ARBA" id="ARBA00004141"/>
    </source>
</evidence>
<protein>
    <submittedName>
        <fullName evidence="7">DoxX family protein</fullName>
    </submittedName>
</protein>
<reference evidence="7" key="1">
    <citation type="submission" date="2023-07" db="EMBL/GenBank/DDBJ databases">
        <title>The genome sequence of Rhodocytophaga aerolata KACC 12507.</title>
        <authorList>
            <person name="Zhang X."/>
        </authorList>
    </citation>
    <scope>NUCLEOTIDE SEQUENCE</scope>
    <source>
        <strain evidence="7">KACC 12507</strain>
    </source>
</reference>
<comment type="caution">
    <text evidence="7">The sequence shown here is derived from an EMBL/GenBank/DDBJ whole genome shotgun (WGS) entry which is preliminary data.</text>
</comment>
<dbReference type="RefSeq" id="WP_302038192.1">
    <property type="nucleotide sequence ID" value="NZ_JAUKPO010000007.1"/>
</dbReference>
<dbReference type="NCBIfam" id="NF045576">
    <property type="entry name" value="BT_3928_fam"/>
    <property type="match status" value="1"/>
</dbReference>
<feature type="transmembrane region" description="Helical" evidence="5">
    <location>
        <begin position="156"/>
        <end position="179"/>
    </location>
</feature>
<dbReference type="Pfam" id="PF07291">
    <property type="entry name" value="MauE"/>
    <property type="match status" value="1"/>
</dbReference>
<name>A0ABT8R9E6_9BACT</name>
<keyword evidence="3 5" id="KW-1133">Transmembrane helix</keyword>
<evidence type="ECO:0000259" key="6">
    <source>
        <dbReference type="Pfam" id="PF07291"/>
    </source>
</evidence>